<sequence length="102" mass="10575">MTGMSELLPLAEQAEKKLTEYTVTPGVLGFIVFAVLGLAVWVLLKSMSRQLGRIDFKEQERAQRGEGTDGPDGDGNGGGGAGEEPKGSGPAAADRDPASSRA</sequence>
<dbReference type="HOGENOM" id="CLU_179392_0_0_11"/>
<keyword evidence="2" id="KW-0812">Transmembrane</keyword>
<dbReference type="KEGG" id="sxi:SXIM_35510"/>
<protein>
    <submittedName>
        <fullName evidence="3">Membrane protein</fullName>
    </submittedName>
</protein>
<dbReference type="PATRIC" id="fig|408015.6.peg.3599"/>
<accession>A0A0F7FWX8</accession>
<organism evidence="3 4">
    <name type="scientific">Streptomyces xiamenensis</name>
    <dbReference type="NCBI Taxonomy" id="408015"/>
    <lineage>
        <taxon>Bacteria</taxon>
        <taxon>Bacillati</taxon>
        <taxon>Actinomycetota</taxon>
        <taxon>Actinomycetes</taxon>
        <taxon>Kitasatosporales</taxon>
        <taxon>Streptomycetaceae</taxon>
        <taxon>Streptomyces</taxon>
    </lineage>
</organism>
<proteinExistence type="predicted"/>
<evidence type="ECO:0000313" key="4">
    <source>
        <dbReference type="Proteomes" id="UP000034034"/>
    </source>
</evidence>
<reference evidence="3" key="1">
    <citation type="submission" date="2019-08" db="EMBL/GenBank/DDBJ databases">
        <title>Complete genome sequence of a mangrove-derived Streptomyces xiamenensis.</title>
        <authorList>
            <person name="Xu J."/>
        </authorList>
    </citation>
    <scope>NUCLEOTIDE SEQUENCE</scope>
    <source>
        <strain evidence="3">318</strain>
    </source>
</reference>
<feature type="compositionally biased region" description="Gly residues" evidence="1">
    <location>
        <begin position="68"/>
        <end position="82"/>
    </location>
</feature>
<keyword evidence="2" id="KW-1133">Transmembrane helix</keyword>
<evidence type="ECO:0000313" key="3">
    <source>
        <dbReference type="EMBL" id="AKG44935.1"/>
    </source>
</evidence>
<evidence type="ECO:0000256" key="1">
    <source>
        <dbReference type="SAM" id="MobiDB-lite"/>
    </source>
</evidence>
<name>A0A0F7FWX8_9ACTN</name>
<keyword evidence="2" id="KW-0472">Membrane</keyword>
<keyword evidence="4" id="KW-1185">Reference proteome</keyword>
<feature type="transmembrane region" description="Helical" evidence="2">
    <location>
        <begin position="26"/>
        <end position="44"/>
    </location>
</feature>
<feature type="compositionally biased region" description="Basic and acidic residues" evidence="1">
    <location>
        <begin position="54"/>
        <end position="67"/>
    </location>
</feature>
<evidence type="ECO:0000256" key="2">
    <source>
        <dbReference type="SAM" id="Phobius"/>
    </source>
</evidence>
<dbReference type="EMBL" id="CP009922">
    <property type="protein sequence ID" value="AKG44935.1"/>
    <property type="molecule type" value="Genomic_DNA"/>
</dbReference>
<feature type="compositionally biased region" description="Basic and acidic residues" evidence="1">
    <location>
        <begin position="93"/>
        <end position="102"/>
    </location>
</feature>
<gene>
    <name evidence="3" type="ORF">SXIM_35510</name>
</gene>
<dbReference type="Proteomes" id="UP000034034">
    <property type="component" value="Chromosome"/>
</dbReference>
<dbReference type="STRING" id="408015.SXIM_35510"/>
<dbReference type="AlphaFoldDB" id="A0A0F7FWX8"/>
<feature type="region of interest" description="Disordered" evidence="1">
    <location>
        <begin position="54"/>
        <end position="102"/>
    </location>
</feature>